<protein>
    <submittedName>
        <fullName evidence="1">Uncharacterized protein</fullName>
    </submittedName>
</protein>
<dbReference type="AlphaFoldDB" id="A0A371CJI8"/>
<reference evidence="1 2" key="1">
    <citation type="journal article" date="2018" name="Biotechnol. Biofuels">
        <title>Integrative visual omics of the white-rot fungus Polyporus brumalis exposes the biotechnological potential of its oxidative enzymes for delignifying raw plant biomass.</title>
        <authorList>
            <person name="Miyauchi S."/>
            <person name="Rancon A."/>
            <person name="Drula E."/>
            <person name="Hage H."/>
            <person name="Chaduli D."/>
            <person name="Favel A."/>
            <person name="Grisel S."/>
            <person name="Henrissat B."/>
            <person name="Herpoel-Gimbert I."/>
            <person name="Ruiz-Duenas F.J."/>
            <person name="Chevret D."/>
            <person name="Hainaut M."/>
            <person name="Lin J."/>
            <person name="Wang M."/>
            <person name="Pangilinan J."/>
            <person name="Lipzen A."/>
            <person name="Lesage-Meessen L."/>
            <person name="Navarro D."/>
            <person name="Riley R."/>
            <person name="Grigoriev I.V."/>
            <person name="Zhou S."/>
            <person name="Raouche S."/>
            <person name="Rosso M.N."/>
        </authorList>
    </citation>
    <scope>NUCLEOTIDE SEQUENCE [LARGE SCALE GENOMIC DNA]</scope>
    <source>
        <strain evidence="1 2">BRFM 1820</strain>
    </source>
</reference>
<dbReference type="Proteomes" id="UP000256964">
    <property type="component" value="Unassembled WGS sequence"/>
</dbReference>
<sequence>MSQAPAEVPASPHSTLLALPLHTLLEGLAQLLCGDQLPDHLHLENLLMQDCLASPGFRHLATPALVSIITVILNCAYELASGQSHTAHSASAERTMGRSVHMVDASLAQGSDGWTSSDGQTFHVSAVIYPDGHCYIFPTPLSSTSLPRVEVSVLDAGDERIDDEYVDVEDPDDDIMPPLVDV</sequence>
<organism evidence="1 2">
    <name type="scientific">Lentinus brumalis</name>
    <dbReference type="NCBI Taxonomy" id="2498619"/>
    <lineage>
        <taxon>Eukaryota</taxon>
        <taxon>Fungi</taxon>
        <taxon>Dikarya</taxon>
        <taxon>Basidiomycota</taxon>
        <taxon>Agaricomycotina</taxon>
        <taxon>Agaricomycetes</taxon>
        <taxon>Polyporales</taxon>
        <taxon>Polyporaceae</taxon>
        <taxon>Lentinus</taxon>
    </lineage>
</organism>
<dbReference type="EMBL" id="KZ857554">
    <property type="protein sequence ID" value="RDX40452.1"/>
    <property type="molecule type" value="Genomic_DNA"/>
</dbReference>
<name>A0A371CJI8_9APHY</name>
<gene>
    <name evidence="1" type="ORF">OH76DRAFT_1490254</name>
</gene>
<keyword evidence="2" id="KW-1185">Reference proteome</keyword>
<evidence type="ECO:0000313" key="1">
    <source>
        <dbReference type="EMBL" id="RDX40452.1"/>
    </source>
</evidence>
<accession>A0A371CJI8</accession>
<proteinExistence type="predicted"/>
<evidence type="ECO:0000313" key="2">
    <source>
        <dbReference type="Proteomes" id="UP000256964"/>
    </source>
</evidence>
<dbReference type="OrthoDB" id="10548094at2759"/>